<accession>A0ABT7A0Y7</accession>
<organism evidence="1 2">
    <name type="scientific">Streptomyces iconiensis</name>
    <dbReference type="NCBI Taxonomy" id="1384038"/>
    <lineage>
        <taxon>Bacteria</taxon>
        <taxon>Bacillati</taxon>
        <taxon>Actinomycetota</taxon>
        <taxon>Actinomycetes</taxon>
        <taxon>Kitasatosporales</taxon>
        <taxon>Streptomycetaceae</taxon>
        <taxon>Streptomyces</taxon>
    </lineage>
</organism>
<comment type="caution">
    <text evidence="1">The sequence shown here is derived from an EMBL/GenBank/DDBJ whole genome shotgun (WGS) entry which is preliminary data.</text>
</comment>
<keyword evidence="2" id="KW-1185">Reference proteome</keyword>
<name>A0ABT7A0Y7_9ACTN</name>
<evidence type="ECO:0008006" key="3">
    <source>
        <dbReference type="Google" id="ProtNLM"/>
    </source>
</evidence>
<protein>
    <recommendedName>
        <fullName evidence="3">Helix-turn-helix domain-containing protein</fullName>
    </recommendedName>
</protein>
<evidence type="ECO:0000313" key="2">
    <source>
        <dbReference type="Proteomes" id="UP001214441"/>
    </source>
</evidence>
<dbReference type="RefSeq" id="WP_274041409.1">
    <property type="nucleotide sequence ID" value="NZ_JANCPR020000025.1"/>
</dbReference>
<reference evidence="1 2" key="1">
    <citation type="submission" date="2023-05" db="EMBL/GenBank/DDBJ databases">
        <title>Streptantibioticus silvisoli sp. nov., acidotolerant actinomycetes 1 from pine litter.</title>
        <authorList>
            <person name="Swiecimska M."/>
            <person name="Golinska P."/>
            <person name="Sangal V."/>
            <person name="Wachnowicz B."/>
            <person name="Goodfellow M."/>
        </authorList>
    </citation>
    <scope>NUCLEOTIDE SEQUENCE [LARGE SCALE GENOMIC DNA]</scope>
    <source>
        <strain evidence="1 2">DSM 42109</strain>
    </source>
</reference>
<sequence length="274" mass="28906">MSARGEVPPALCGGDACRRATRARRPAPGLRLCPGCLRALSADITALAHLHEECAHVLDGGGLPEGVRERITGGGGAPGIPFNAAAADVRRDIAALLGSWSALVCDERGLTAPRATPAARAAQLLAHVEWLAAHPAAADLSEETARLKSRARRTAHPGAARRTVTLGACVEPGCPGTLTARLHTSADPGDQVRCTADPAHVWPAAQWTRLSDRMGGGGTERRARWLTAAQIATLFATPTGSVYRLASEGAWRRRKRAGRTYYLEDDVRVSLSAR</sequence>
<gene>
    <name evidence="1" type="ORF">NMN56_024075</name>
</gene>
<dbReference type="EMBL" id="JANCPR020000025">
    <property type="protein sequence ID" value="MDJ1134980.1"/>
    <property type="molecule type" value="Genomic_DNA"/>
</dbReference>
<evidence type="ECO:0000313" key="1">
    <source>
        <dbReference type="EMBL" id="MDJ1134980.1"/>
    </source>
</evidence>
<dbReference type="Proteomes" id="UP001214441">
    <property type="component" value="Unassembled WGS sequence"/>
</dbReference>
<proteinExistence type="predicted"/>